<organism evidence="2 3">
    <name type="scientific">Dyella japonica</name>
    <dbReference type="NCBI Taxonomy" id="231455"/>
    <lineage>
        <taxon>Bacteria</taxon>
        <taxon>Pseudomonadati</taxon>
        <taxon>Pseudomonadota</taxon>
        <taxon>Gammaproteobacteria</taxon>
        <taxon>Lysobacterales</taxon>
        <taxon>Rhodanobacteraceae</taxon>
        <taxon>Dyella</taxon>
    </lineage>
</organism>
<dbReference type="InterPro" id="IPR036388">
    <property type="entry name" value="WH-like_DNA-bd_sf"/>
</dbReference>
<gene>
    <name evidence="2" type="ORF">ABIC75_002921</name>
</gene>
<dbReference type="InterPro" id="IPR039422">
    <property type="entry name" value="MarR/SlyA-like"/>
</dbReference>
<dbReference type="Gene3D" id="1.10.10.10">
    <property type="entry name" value="Winged helix-like DNA-binding domain superfamily/Winged helix DNA-binding domain"/>
    <property type="match status" value="1"/>
</dbReference>
<dbReference type="InterPro" id="IPR036390">
    <property type="entry name" value="WH_DNA-bd_sf"/>
</dbReference>
<dbReference type="InterPro" id="IPR000835">
    <property type="entry name" value="HTH_MarR-typ"/>
</dbReference>
<dbReference type="RefSeq" id="WP_354014578.1">
    <property type="nucleotide sequence ID" value="NZ_JBEPMU010000004.1"/>
</dbReference>
<keyword evidence="2" id="KW-0238">DNA-binding</keyword>
<dbReference type="EMBL" id="JBEPMU010000004">
    <property type="protein sequence ID" value="MET3653185.1"/>
    <property type="molecule type" value="Genomic_DNA"/>
</dbReference>
<accession>A0ABV2JXS7</accession>
<protein>
    <submittedName>
        <fullName evidence="2">DNA-binding MarR family transcriptional regulator</fullName>
    </submittedName>
</protein>
<dbReference type="SMART" id="SM00347">
    <property type="entry name" value="HTH_MARR"/>
    <property type="match status" value="1"/>
</dbReference>
<dbReference type="GO" id="GO:0003677">
    <property type="term" value="F:DNA binding"/>
    <property type="evidence" value="ECO:0007669"/>
    <property type="project" value="UniProtKB-KW"/>
</dbReference>
<comment type="caution">
    <text evidence="2">The sequence shown here is derived from an EMBL/GenBank/DDBJ whole genome shotgun (WGS) entry which is preliminary data.</text>
</comment>
<reference evidence="2 3" key="1">
    <citation type="submission" date="2024-06" db="EMBL/GenBank/DDBJ databases">
        <title>Sorghum-associated microbial communities from plants grown in Nebraska, USA.</title>
        <authorList>
            <person name="Schachtman D."/>
        </authorList>
    </citation>
    <scope>NUCLEOTIDE SEQUENCE [LARGE SCALE GENOMIC DNA]</scope>
    <source>
        <strain evidence="2 3">1073</strain>
    </source>
</reference>
<dbReference type="PANTHER" id="PTHR33164">
    <property type="entry name" value="TRANSCRIPTIONAL REGULATOR, MARR FAMILY"/>
    <property type="match status" value="1"/>
</dbReference>
<evidence type="ECO:0000313" key="3">
    <source>
        <dbReference type="Proteomes" id="UP001549184"/>
    </source>
</evidence>
<evidence type="ECO:0000313" key="2">
    <source>
        <dbReference type="EMBL" id="MET3653185.1"/>
    </source>
</evidence>
<evidence type="ECO:0000259" key="1">
    <source>
        <dbReference type="PROSITE" id="PS50995"/>
    </source>
</evidence>
<dbReference type="PROSITE" id="PS50995">
    <property type="entry name" value="HTH_MARR_2"/>
    <property type="match status" value="1"/>
</dbReference>
<dbReference type="Proteomes" id="UP001549184">
    <property type="component" value="Unassembled WGS sequence"/>
</dbReference>
<sequence length="146" mass="16517">MTKHAHSGSEADHLWQMLVGLVWETRGEWRRKVSTATGLPFSRVRVLKRLLDAPVTLKQLADMTDSDAPATTVAVNDLEDRGLVERQPHPDNRRAKLVSLTPAGRRLVELVHRTVRDDAPLAVQQLSKTDLAHLRRILERINSHET</sequence>
<dbReference type="Pfam" id="PF12802">
    <property type="entry name" value="MarR_2"/>
    <property type="match status" value="1"/>
</dbReference>
<dbReference type="PRINTS" id="PR00598">
    <property type="entry name" value="HTHMARR"/>
</dbReference>
<name>A0ABV2JXS7_9GAMM</name>
<proteinExistence type="predicted"/>
<dbReference type="PANTHER" id="PTHR33164:SF57">
    <property type="entry name" value="MARR-FAMILY TRANSCRIPTIONAL REGULATOR"/>
    <property type="match status" value="1"/>
</dbReference>
<feature type="domain" description="HTH marR-type" evidence="1">
    <location>
        <begin position="11"/>
        <end position="143"/>
    </location>
</feature>
<dbReference type="SUPFAM" id="SSF46785">
    <property type="entry name" value="Winged helix' DNA-binding domain"/>
    <property type="match status" value="1"/>
</dbReference>
<keyword evidence="3" id="KW-1185">Reference proteome</keyword>